<evidence type="ECO:0000256" key="3">
    <source>
        <dbReference type="ARBA" id="ARBA00022490"/>
    </source>
</evidence>
<dbReference type="Pfam" id="PF26549">
    <property type="entry name" value="Tricorn_N"/>
    <property type="match status" value="1"/>
</dbReference>
<proteinExistence type="inferred from homology"/>
<dbReference type="InterPro" id="IPR012393">
    <property type="entry name" value="Tricorn_protease"/>
</dbReference>
<dbReference type="GO" id="GO:0006508">
    <property type="term" value="P:proteolysis"/>
    <property type="evidence" value="ECO:0007669"/>
    <property type="project" value="UniProtKB-KW"/>
</dbReference>
<evidence type="ECO:0000256" key="4">
    <source>
        <dbReference type="ARBA" id="ARBA00022670"/>
    </source>
</evidence>
<keyword evidence="8" id="KW-1185">Reference proteome</keyword>
<evidence type="ECO:0000313" key="7">
    <source>
        <dbReference type="EMBL" id="KAK3278175.1"/>
    </source>
</evidence>
<organism evidence="7 8">
    <name type="scientific">Cymbomonas tetramitiformis</name>
    <dbReference type="NCBI Taxonomy" id="36881"/>
    <lineage>
        <taxon>Eukaryota</taxon>
        <taxon>Viridiplantae</taxon>
        <taxon>Chlorophyta</taxon>
        <taxon>Pyramimonadophyceae</taxon>
        <taxon>Pyramimonadales</taxon>
        <taxon>Pyramimonadaceae</taxon>
        <taxon>Cymbomonas</taxon>
    </lineage>
</organism>
<sequence length="278" mass="30006">MEGYYRYPALHKDNLVFVSEDDLWTVSLKGGIPRRLTVAQGPIRSPVFSPDGAYLAFTSEHDDYEEVYIVDGEGGPCRRLTFLGSETATVLTWTPDGKNILFSSSAKQALPSATSIWRVAVGGGEPAPLRTGPASSFSFEPDGFGAVLGRHAADPATSQWKGYRGGQAGDLWVDSSGSQSFTRLLRLEDGNIGQPVWLKGRRIAFISDHEGEGALYSCCAHTGEDVRLVARAPHGFYARHLTADVDDPTAARLVFSAGGRLYSTAAHPQAGWRALFPS</sequence>
<evidence type="ECO:0000256" key="5">
    <source>
        <dbReference type="ARBA" id="ARBA00022801"/>
    </source>
</evidence>
<protein>
    <recommendedName>
        <fullName evidence="9">Peptidase S41</fullName>
    </recommendedName>
</protein>
<keyword evidence="4" id="KW-0645">Protease</keyword>
<dbReference type="SUPFAM" id="SSF69304">
    <property type="entry name" value="Tricorn protease N-terminal domain"/>
    <property type="match status" value="1"/>
</dbReference>
<dbReference type="EMBL" id="LGRX02005583">
    <property type="protein sequence ID" value="KAK3278175.1"/>
    <property type="molecule type" value="Genomic_DNA"/>
</dbReference>
<dbReference type="PANTHER" id="PTHR43253">
    <property type="entry name" value="TRICORN PROTEASE HOMOLOG 2-RELATED"/>
    <property type="match status" value="1"/>
</dbReference>
<evidence type="ECO:0000313" key="8">
    <source>
        <dbReference type="Proteomes" id="UP001190700"/>
    </source>
</evidence>
<accession>A0AAE0GHP6</accession>
<evidence type="ECO:0000256" key="1">
    <source>
        <dbReference type="ARBA" id="ARBA00004496"/>
    </source>
</evidence>
<keyword evidence="5" id="KW-0378">Hydrolase</keyword>
<name>A0AAE0GHP6_9CHLO</name>
<comment type="similarity">
    <text evidence="2">Belongs to the peptidase S41B family.</text>
</comment>
<dbReference type="Proteomes" id="UP001190700">
    <property type="component" value="Unassembled WGS sequence"/>
</dbReference>
<keyword evidence="3" id="KW-0963">Cytoplasm</keyword>
<reference evidence="7 8" key="1">
    <citation type="journal article" date="2015" name="Genome Biol. Evol.">
        <title>Comparative Genomics of a Bacterivorous Green Alga Reveals Evolutionary Causalities and Consequences of Phago-Mixotrophic Mode of Nutrition.</title>
        <authorList>
            <person name="Burns J.A."/>
            <person name="Paasch A."/>
            <person name="Narechania A."/>
            <person name="Kim E."/>
        </authorList>
    </citation>
    <scope>NUCLEOTIDE SEQUENCE [LARGE SCALE GENOMIC DNA]</scope>
    <source>
        <strain evidence="7 8">PLY_AMNH</strain>
    </source>
</reference>
<dbReference type="PANTHER" id="PTHR43253:SF1">
    <property type="entry name" value="TRICORN PROTEASE HOMOLOG 2-RELATED"/>
    <property type="match status" value="1"/>
</dbReference>
<comment type="subcellular location">
    <subcellularLocation>
        <location evidence="1">Cytoplasm</location>
    </subcellularLocation>
</comment>
<keyword evidence="6" id="KW-0720">Serine protease</keyword>
<evidence type="ECO:0000256" key="2">
    <source>
        <dbReference type="ARBA" id="ARBA00008524"/>
    </source>
</evidence>
<dbReference type="GO" id="GO:0008236">
    <property type="term" value="F:serine-type peptidase activity"/>
    <property type="evidence" value="ECO:0007669"/>
    <property type="project" value="UniProtKB-KW"/>
</dbReference>
<dbReference type="Gene3D" id="2.120.10.60">
    <property type="entry name" value="Tricorn protease N-terminal domain"/>
    <property type="match status" value="1"/>
</dbReference>
<gene>
    <name evidence="7" type="ORF">CYMTET_13872</name>
</gene>
<evidence type="ECO:0000256" key="6">
    <source>
        <dbReference type="ARBA" id="ARBA00022825"/>
    </source>
</evidence>
<evidence type="ECO:0008006" key="9">
    <source>
        <dbReference type="Google" id="ProtNLM"/>
    </source>
</evidence>
<dbReference type="GO" id="GO:0005737">
    <property type="term" value="C:cytoplasm"/>
    <property type="evidence" value="ECO:0007669"/>
    <property type="project" value="UniProtKB-SubCell"/>
</dbReference>
<comment type="caution">
    <text evidence="7">The sequence shown here is derived from an EMBL/GenBank/DDBJ whole genome shotgun (WGS) entry which is preliminary data.</text>
</comment>
<dbReference type="AlphaFoldDB" id="A0AAE0GHP6"/>